<dbReference type="Gene3D" id="2.60.40.60">
    <property type="entry name" value="Cadherins"/>
    <property type="match status" value="2"/>
</dbReference>
<dbReference type="InterPro" id="IPR020894">
    <property type="entry name" value="Cadherin_CS"/>
</dbReference>
<reference evidence="8" key="1">
    <citation type="submission" date="2013-03" db="EMBL/GenBank/DDBJ databases">
        <authorList>
            <person name="Jeffery W."/>
            <person name="Warren W."/>
            <person name="Wilson R.K."/>
        </authorList>
    </citation>
    <scope>NUCLEOTIDE SEQUENCE</scope>
    <source>
        <strain evidence="8">female</strain>
    </source>
</reference>
<dbReference type="PRINTS" id="PR00205">
    <property type="entry name" value="CADHERIN"/>
</dbReference>
<dbReference type="PANTHER" id="PTHR24027">
    <property type="entry name" value="CADHERIN-23"/>
    <property type="match status" value="1"/>
</dbReference>
<evidence type="ECO:0000256" key="1">
    <source>
        <dbReference type="ARBA" id="ARBA00004370"/>
    </source>
</evidence>
<keyword evidence="4" id="KW-0472">Membrane</keyword>
<dbReference type="InParanoid" id="A0A3B1IGZ6"/>
<dbReference type="GO" id="GO:0007156">
    <property type="term" value="P:homophilic cell adhesion via plasma membrane adhesion molecules"/>
    <property type="evidence" value="ECO:0007669"/>
    <property type="project" value="InterPro"/>
</dbReference>
<reference evidence="8" key="2">
    <citation type="journal article" date="2014" name="Nat. Commun.">
        <title>The cavefish genome reveals candidate genes for eye loss.</title>
        <authorList>
            <person name="McGaugh S.E."/>
            <person name="Gross J.B."/>
            <person name="Aken B."/>
            <person name="Blin M."/>
            <person name="Borowsky R."/>
            <person name="Chalopin D."/>
            <person name="Hinaux H."/>
            <person name="Jeffery W.R."/>
            <person name="Keene A."/>
            <person name="Ma L."/>
            <person name="Minx P."/>
            <person name="Murphy D."/>
            <person name="O'Quin K.E."/>
            <person name="Retaux S."/>
            <person name="Rohner N."/>
            <person name="Searle S.M."/>
            <person name="Stahl B.A."/>
            <person name="Tabin C."/>
            <person name="Volff J.N."/>
            <person name="Yoshizawa M."/>
            <person name="Warren W.C."/>
        </authorList>
    </citation>
    <scope>NUCLEOTIDE SEQUENCE [LARGE SCALE GENOMIC DNA]</scope>
    <source>
        <strain evidence="8">female</strain>
    </source>
</reference>
<dbReference type="SMART" id="SM00112">
    <property type="entry name" value="CA"/>
    <property type="match status" value="1"/>
</dbReference>
<dbReference type="GO" id="GO:0045296">
    <property type="term" value="F:cadherin binding"/>
    <property type="evidence" value="ECO:0007669"/>
    <property type="project" value="TreeGrafter"/>
</dbReference>
<dbReference type="GO" id="GO:0005912">
    <property type="term" value="C:adherens junction"/>
    <property type="evidence" value="ECO:0007669"/>
    <property type="project" value="TreeGrafter"/>
</dbReference>
<dbReference type="CDD" id="cd11304">
    <property type="entry name" value="Cadherin_repeat"/>
    <property type="match status" value="2"/>
</dbReference>
<evidence type="ECO:0000256" key="2">
    <source>
        <dbReference type="ARBA" id="ARBA00022737"/>
    </source>
</evidence>
<dbReference type="GO" id="GO:0016342">
    <property type="term" value="C:catenin complex"/>
    <property type="evidence" value="ECO:0007669"/>
    <property type="project" value="TreeGrafter"/>
</dbReference>
<keyword evidence="8" id="KW-1185">Reference proteome</keyword>
<evidence type="ECO:0000259" key="6">
    <source>
        <dbReference type="PROSITE" id="PS50268"/>
    </source>
</evidence>
<dbReference type="FunFam" id="2.60.40.60:FF:000009">
    <property type="entry name" value="Cadherin 24"/>
    <property type="match status" value="1"/>
</dbReference>
<evidence type="ECO:0000313" key="8">
    <source>
        <dbReference type="Proteomes" id="UP000018467"/>
    </source>
</evidence>
<evidence type="ECO:0000256" key="5">
    <source>
        <dbReference type="PROSITE-ProRule" id="PRU00043"/>
    </source>
</evidence>
<evidence type="ECO:0000256" key="3">
    <source>
        <dbReference type="ARBA" id="ARBA00022837"/>
    </source>
</evidence>
<dbReference type="Bgee" id="ENSAMXG00000039801">
    <property type="expression patterns" value="Expressed in brain and 4 other cell types or tissues"/>
</dbReference>
<dbReference type="SUPFAM" id="SSF49313">
    <property type="entry name" value="Cadherin-like"/>
    <property type="match status" value="2"/>
</dbReference>
<dbReference type="PANTHER" id="PTHR24027:SF106">
    <property type="entry name" value="CADHERIN-18"/>
    <property type="match status" value="1"/>
</dbReference>
<evidence type="ECO:0000256" key="4">
    <source>
        <dbReference type="ARBA" id="ARBA00023136"/>
    </source>
</evidence>
<dbReference type="InterPro" id="IPR039808">
    <property type="entry name" value="Cadherin"/>
</dbReference>
<reference evidence="7" key="4">
    <citation type="submission" date="2025-09" db="UniProtKB">
        <authorList>
            <consortium name="Ensembl"/>
        </authorList>
    </citation>
    <scope>IDENTIFICATION</scope>
</reference>
<evidence type="ECO:0000313" key="7">
    <source>
        <dbReference type="Ensembl" id="ENSAMXP00000029172.1"/>
    </source>
</evidence>
<dbReference type="STRING" id="7994.ENSAMXP00000029172"/>
<dbReference type="GO" id="GO:0016339">
    <property type="term" value="P:calcium-dependent cell-cell adhesion via plasma membrane cell adhesion molecules"/>
    <property type="evidence" value="ECO:0007669"/>
    <property type="project" value="TreeGrafter"/>
</dbReference>
<sequence>LEDQKTNPNPRLTRLFIVRWIGPLGSVRTARAHNLTRHPPEGEKDPHHRPKRGWVWNQFFVLEEHIGPEAQHVGKLHSNSDKGDGSVRYLLSGEGAGTIFTINEVTGDIHAAKSLDREKKSHYVLHARAIDRFTNKAVEPESEFIIKVQDVNDNAPTFPDGPFAAAVPEMSDIGTSVFQITATDADDPTYGNSARIVYSILQGQPYFTVDPKTGEQNQSMLPSAPCGETCEPSLSLQPLYLQTDCRLWKSLCCLFLVL</sequence>
<reference evidence="7" key="3">
    <citation type="submission" date="2025-08" db="UniProtKB">
        <authorList>
            <consortium name="Ensembl"/>
        </authorList>
    </citation>
    <scope>IDENTIFICATION</scope>
</reference>
<keyword evidence="3 5" id="KW-0106">Calcium</keyword>
<dbReference type="Proteomes" id="UP000018467">
    <property type="component" value="Unassembled WGS sequence"/>
</dbReference>
<dbReference type="PROSITE" id="PS50268">
    <property type="entry name" value="CADHERIN_2"/>
    <property type="match status" value="2"/>
</dbReference>
<feature type="domain" description="Cadherin" evidence="6">
    <location>
        <begin position="78"/>
        <end position="158"/>
    </location>
</feature>
<feature type="domain" description="Cadherin" evidence="6">
    <location>
        <begin position="159"/>
        <end position="214"/>
    </location>
</feature>
<dbReference type="Pfam" id="PF00028">
    <property type="entry name" value="Cadherin"/>
    <property type="match status" value="2"/>
</dbReference>
<dbReference type="Ensembl" id="ENSAMXT00000034610.1">
    <property type="protein sequence ID" value="ENSAMXP00000029172.1"/>
    <property type="gene ID" value="ENSAMXG00000039801.1"/>
</dbReference>
<dbReference type="AlphaFoldDB" id="A0A3B1IGZ6"/>
<dbReference type="GO" id="GO:0034332">
    <property type="term" value="P:adherens junction organization"/>
    <property type="evidence" value="ECO:0007669"/>
    <property type="project" value="TreeGrafter"/>
</dbReference>
<dbReference type="InterPro" id="IPR002126">
    <property type="entry name" value="Cadherin-like_dom"/>
</dbReference>
<dbReference type="GeneTree" id="ENSGT00940000157512"/>
<accession>A0A3B1IGZ6</accession>
<dbReference type="GO" id="GO:0044331">
    <property type="term" value="P:cell-cell adhesion mediated by cadherin"/>
    <property type="evidence" value="ECO:0007669"/>
    <property type="project" value="TreeGrafter"/>
</dbReference>
<dbReference type="InterPro" id="IPR015919">
    <property type="entry name" value="Cadherin-like_sf"/>
</dbReference>
<dbReference type="PROSITE" id="PS00232">
    <property type="entry name" value="CADHERIN_1"/>
    <property type="match status" value="1"/>
</dbReference>
<dbReference type="GO" id="GO:0000902">
    <property type="term" value="P:cell morphogenesis"/>
    <property type="evidence" value="ECO:0007669"/>
    <property type="project" value="TreeGrafter"/>
</dbReference>
<comment type="subcellular location">
    <subcellularLocation>
        <location evidence="1">Membrane</location>
    </subcellularLocation>
</comment>
<keyword evidence="2" id="KW-0677">Repeat</keyword>
<protein>
    <recommendedName>
        <fullName evidence="6">Cadherin domain-containing protein</fullName>
    </recommendedName>
</protein>
<name>A0A3B1IGZ6_ASTMX</name>
<dbReference type="GO" id="GO:0008013">
    <property type="term" value="F:beta-catenin binding"/>
    <property type="evidence" value="ECO:0007669"/>
    <property type="project" value="TreeGrafter"/>
</dbReference>
<dbReference type="GO" id="GO:0005509">
    <property type="term" value="F:calcium ion binding"/>
    <property type="evidence" value="ECO:0007669"/>
    <property type="project" value="UniProtKB-UniRule"/>
</dbReference>
<proteinExistence type="predicted"/>
<dbReference type="GO" id="GO:0016477">
    <property type="term" value="P:cell migration"/>
    <property type="evidence" value="ECO:0007669"/>
    <property type="project" value="TreeGrafter"/>
</dbReference>
<dbReference type="GO" id="GO:0007043">
    <property type="term" value="P:cell-cell junction assembly"/>
    <property type="evidence" value="ECO:0007669"/>
    <property type="project" value="TreeGrafter"/>
</dbReference>
<organism evidence="7 8">
    <name type="scientific">Astyanax mexicanus</name>
    <name type="common">Blind cave fish</name>
    <name type="synonym">Astyanax fasciatus mexicanus</name>
    <dbReference type="NCBI Taxonomy" id="7994"/>
    <lineage>
        <taxon>Eukaryota</taxon>
        <taxon>Metazoa</taxon>
        <taxon>Chordata</taxon>
        <taxon>Craniata</taxon>
        <taxon>Vertebrata</taxon>
        <taxon>Euteleostomi</taxon>
        <taxon>Actinopterygii</taxon>
        <taxon>Neopterygii</taxon>
        <taxon>Teleostei</taxon>
        <taxon>Ostariophysi</taxon>
        <taxon>Characiformes</taxon>
        <taxon>Characoidei</taxon>
        <taxon>Acestrorhamphidae</taxon>
        <taxon>Acestrorhamphinae</taxon>
        <taxon>Astyanax</taxon>
    </lineage>
</organism>